<name>A0A0G1VWH5_9BACT</name>
<dbReference type="AlphaFoldDB" id="A0A0G1VWH5"/>
<dbReference type="Proteomes" id="UP000034588">
    <property type="component" value="Unassembled WGS sequence"/>
</dbReference>
<evidence type="ECO:0000313" key="1">
    <source>
        <dbReference type="EMBL" id="KKW10821.1"/>
    </source>
</evidence>
<reference evidence="1 2" key="1">
    <citation type="journal article" date="2015" name="Nature">
        <title>rRNA introns, odd ribosomes, and small enigmatic genomes across a large radiation of phyla.</title>
        <authorList>
            <person name="Brown C.T."/>
            <person name="Hug L.A."/>
            <person name="Thomas B.C."/>
            <person name="Sharon I."/>
            <person name="Castelle C.J."/>
            <person name="Singh A."/>
            <person name="Wilkins M.J."/>
            <person name="Williams K.H."/>
            <person name="Banfield J.F."/>
        </authorList>
    </citation>
    <scope>NUCLEOTIDE SEQUENCE [LARGE SCALE GENOMIC DNA]</scope>
</reference>
<proteinExistence type="predicted"/>
<comment type="caution">
    <text evidence="1">The sequence shown here is derived from an EMBL/GenBank/DDBJ whole genome shotgun (WGS) entry which is preliminary data.</text>
</comment>
<dbReference type="EMBL" id="LCQD01000029">
    <property type="protein sequence ID" value="KKW10821.1"/>
    <property type="molecule type" value="Genomic_DNA"/>
</dbReference>
<sequence>MKTIYLEYKGMYQNRVQTVLLSSRDGYHILETEVTINGDEKTELIAYKDRIDNELIRQAIQAFDAAVANHPSLGKEKSE</sequence>
<protein>
    <submittedName>
        <fullName evidence="1">Uncharacterized protein</fullName>
    </submittedName>
</protein>
<organism evidence="1 2">
    <name type="scientific">Candidatus Gottesmanbacteria bacterium GW2011_GWB1_49_7</name>
    <dbReference type="NCBI Taxonomy" id="1618448"/>
    <lineage>
        <taxon>Bacteria</taxon>
        <taxon>Candidatus Gottesmaniibacteriota</taxon>
    </lineage>
</organism>
<accession>A0A0G1VWH5</accession>
<evidence type="ECO:0000313" key="2">
    <source>
        <dbReference type="Proteomes" id="UP000034588"/>
    </source>
</evidence>
<gene>
    <name evidence="1" type="ORF">UY48_C0029G0008</name>
</gene>